<name>A0A017SDI2_ASPRC</name>
<dbReference type="HOGENOM" id="CLU_717601_0_0_1"/>
<feature type="region of interest" description="Disordered" evidence="1">
    <location>
        <begin position="345"/>
        <end position="385"/>
    </location>
</feature>
<accession>A0A017SDI2</accession>
<dbReference type="OrthoDB" id="4503943at2759"/>
<dbReference type="AlphaFoldDB" id="A0A017SDI2"/>
<keyword evidence="3" id="KW-1185">Reference proteome</keyword>
<sequence length="385" mass="43070">MHRFYGKSTNSNEPVKPPRTPSTKPGQQSMETSPLDPPRLRRSNAIKRVGENLVNRRRECEDASESPAPQGRIRPFSFTRTGRQDHIDIANTRYTANKDIGDIDIPPMKDEWTWEGMRYLPDILTSFIKSGMPGNELGFYLHKVLYGRDRSVGGIVTNLVNENIKYDEIAVRTLKLLDLYDGDGQPMYEQIATADSDRHLKCSVHAKVNFGQVQTPPISPYARNEELLSYKDPNTTDPEIIYFQPRHVALEREAIQRFLAEDDSTSNEDKDGEHTNAFADFDFAFNVPDNINANVYADNAYDSGSSSSPFDDSAMQNAQAVQISKPGPARFYSQCYDGGGVAAGGDSGVGAEHANRKQSNASRIPEQPCPGVTKQKSKRRRFLID</sequence>
<dbReference type="GeneID" id="63702472"/>
<proteinExistence type="predicted"/>
<organism evidence="2 3">
    <name type="scientific">Aspergillus ruber (strain CBS 135680)</name>
    <dbReference type="NCBI Taxonomy" id="1388766"/>
    <lineage>
        <taxon>Eukaryota</taxon>
        <taxon>Fungi</taxon>
        <taxon>Dikarya</taxon>
        <taxon>Ascomycota</taxon>
        <taxon>Pezizomycotina</taxon>
        <taxon>Eurotiomycetes</taxon>
        <taxon>Eurotiomycetidae</taxon>
        <taxon>Eurotiales</taxon>
        <taxon>Aspergillaceae</taxon>
        <taxon>Aspergillus</taxon>
        <taxon>Aspergillus subgen. Aspergillus</taxon>
    </lineage>
</organism>
<feature type="compositionally biased region" description="Basic residues" evidence="1">
    <location>
        <begin position="375"/>
        <end position="385"/>
    </location>
</feature>
<gene>
    <name evidence="2" type="ORF">EURHEDRAFT_538037</name>
</gene>
<protein>
    <submittedName>
        <fullName evidence="2">Uncharacterized protein</fullName>
    </submittedName>
</protein>
<feature type="compositionally biased region" description="Basic and acidic residues" evidence="1">
    <location>
        <begin position="48"/>
        <end position="61"/>
    </location>
</feature>
<feature type="region of interest" description="Disordered" evidence="1">
    <location>
        <begin position="1"/>
        <end position="81"/>
    </location>
</feature>
<feature type="compositionally biased region" description="Polar residues" evidence="1">
    <location>
        <begin position="21"/>
        <end position="32"/>
    </location>
</feature>
<dbReference type="RefSeq" id="XP_040638554.1">
    <property type="nucleotide sequence ID" value="XM_040787348.1"/>
</dbReference>
<dbReference type="Proteomes" id="UP000019804">
    <property type="component" value="Unassembled WGS sequence"/>
</dbReference>
<reference evidence="3" key="1">
    <citation type="journal article" date="2014" name="Nat. Commun.">
        <title>Genomic adaptations of the halophilic Dead Sea filamentous fungus Eurotium rubrum.</title>
        <authorList>
            <person name="Kis-Papo T."/>
            <person name="Weig A.R."/>
            <person name="Riley R."/>
            <person name="Persoh D."/>
            <person name="Salamov A."/>
            <person name="Sun H."/>
            <person name="Lipzen A."/>
            <person name="Wasser S.P."/>
            <person name="Rambold G."/>
            <person name="Grigoriev I.V."/>
            <person name="Nevo E."/>
        </authorList>
    </citation>
    <scope>NUCLEOTIDE SEQUENCE [LARGE SCALE GENOMIC DNA]</scope>
    <source>
        <strain evidence="3">CBS 135680</strain>
    </source>
</reference>
<dbReference type="EMBL" id="KK088424">
    <property type="protein sequence ID" value="EYE94866.1"/>
    <property type="molecule type" value="Genomic_DNA"/>
</dbReference>
<evidence type="ECO:0000256" key="1">
    <source>
        <dbReference type="SAM" id="MobiDB-lite"/>
    </source>
</evidence>
<evidence type="ECO:0000313" key="2">
    <source>
        <dbReference type="EMBL" id="EYE94866.1"/>
    </source>
</evidence>
<evidence type="ECO:0000313" key="3">
    <source>
        <dbReference type="Proteomes" id="UP000019804"/>
    </source>
</evidence>